<organism evidence="14">
    <name type="scientific">Anopheles coluzzii</name>
    <name type="common">African malaria mosquito</name>
    <dbReference type="NCBI Taxonomy" id="1518534"/>
    <lineage>
        <taxon>Eukaryota</taxon>
        <taxon>Metazoa</taxon>
        <taxon>Ecdysozoa</taxon>
        <taxon>Arthropoda</taxon>
        <taxon>Hexapoda</taxon>
        <taxon>Insecta</taxon>
        <taxon>Pterygota</taxon>
        <taxon>Neoptera</taxon>
        <taxon>Endopterygota</taxon>
        <taxon>Diptera</taxon>
        <taxon>Nematocera</taxon>
        <taxon>Culicoidea</taxon>
        <taxon>Culicidae</taxon>
        <taxon>Anophelinae</taxon>
        <taxon>Anopheles</taxon>
    </lineage>
</organism>
<protein>
    <recommendedName>
        <fullName evidence="9">Phosphatidylcholine transfer protein</fullName>
    </recommendedName>
    <alternativeName>
        <fullName evidence="11">START domain-containing protein 2</fullName>
    </alternativeName>
    <alternativeName>
        <fullName evidence="10">StAR-related lipid transfer protein 2</fullName>
    </alternativeName>
</protein>
<evidence type="ECO:0000256" key="7">
    <source>
        <dbReference type="ARBA" id="ARBA00023121"/>
    </source>
</evidence>
<evidence type="ECO:0000256" key="6">
    <source>
        <dbReference type="ARBA" id="ARBA00023055"/>
    </source>
</evidence>
<dbReference type="Proteomes" id="UP000075882">
    <property type="component" value="Unassembled WGS sequence"/>
</dbReference>
<keyword evidence="4" id="KW-0597">Phosphoprotein</keyword>
<feature type="region of interest" description="Disordered" evidence="12">
    <location>
        <begin position="441"/>
        <end position="478"/>
    </location>
</feature>
<dbReference type="InterPro" id="IPR023393">
    <property type="entry name" value="START-like_dom_sf"/>
</dbReference>
<dbReference type="VEuPathDB" id="VectorBase:ACON2_033933"/>
<feature type="domain" description="START" evidence="13">
    <location>
        <begin position="198"/>
        <end position="385"/>
    </location>
</feature>
<comment type="subunit">
    <text evidence="8">Interacts with ACOT13/THEM2.</text>
</comment>
<dbReference type="AlphaFoldDB" id="A0A8W7PWE2"/>
<evidence type="ECO:0000259" key="13">
    <source>
        <dbReference type="PROSITE" id="PS50848"/>
    </source>
</evidence>
<dbReference type="SMART" id="SM00234">
    <property type="entry name" value="START"/>
    <property type="match status" value="1"/>
</dbReference>
<evidence type="ECO:0000256" key="3">
    <source>
        <dbReference type="ARBA" id="ARBA00022490"/>
    </source>
</evidence>
<dbReference type="InterPro" id="IPR041949">
    <property type="entry name" value="START_STARD7"/>
</dbReference>
<dbReference type="PANTHER" id="PTHR19308:SF8">
    <property type="entry name" value="STAR-RELATED LIPID TRANSFER PROTEIN 7, MITOCHONDRIAL"/>
    <property type="match status" value="1"/>
</dbReference>
<evidence type="ECO:0000313" key="14">
    <source>
        <dbReference type="EnsemblMetazoa" id="ACOM038397-PA.1"/>
    </source>
</evidence>
<evidence type="ECO:0000256" key="12">
    <source>
        <dbReference type="SAM" id="MobiDB-lite"/>
    </source>
</evidence>
<proteinExistence type="predicted"/>
<evidence type="ECO:0000256" key="5">
    <source>
        <dbReference type="ARBA" id="ARBA00022990"/>
    </source>
</evidence>
<evidence type="ECO:0000256" key="9">
    <source>
        <dbReference type="ARBA" id="ARBA00069061"/>
    </source>
</evidence>
<keyword evidence="6" id="KW-0445">Lipid transport</keyword>
<evidence type="ECO:0000256" key="10">
    <source>
        <dbReference type="ARBA" id="ARBA00077188"/>
    </source>
</evidence>
<dbReference type="InterPro" id="IPR051213">
    <property type="entry name" value="START_lipid_transfer"/>
</dbReference>
<accession>A0A8W7PWE2</accession>
<keyword evidence="7" id="KW-0446">Lipid-binding</keyword>
<evidence type="ECO:0000256" key="4">
    <source>
        <dbReference type="ARBA" id="ARBA00022553"/>
    </source>
</evidence>
<keyword evidence="3" id="KW-0963">Cytoplasm</keyword>
<dbReference type="Pfam" id="PF01852">
    <property type="entry name" value="START"/>
    <property type="match status" value="1"/>
</dbReference>
<evidence type="ECO:0000256" key="11">
    <source>
        <dbReference type="ARBA" id="ARBA00079049"/>
    </source>
</evidence>
<dbReference type="Gene3D" id="3.30.530.20">
    <property type="match status" value="1"/>
</dbReference>
<dbReference type="PANTHER" id="PTHR19308">
    <property type="entry name" value="PHOSPHATIDYLCHOLINE TRANSFER PROTEIN"/>
    <property type="match status" value="1"/>
</dbReference>
<keyword evidence="5" id="KW-0007">Acetylation</keyword>
<reference evidence="14" key="1">
    <citation type="submission" date="2022-08" db="UniProtKB">
        <authorList>
            <consortium name="EnsemblMetazoa"/>
        </authorList>
    </citation>
    <scope>IDENTIFICATION</scope>
</reference>
<dbReference type="GO" id="GO:0008289">
    <property type="term" value="F:lipid binding"/>
    <property type="evidence" value="ECO:0007669"/>
    <property type="project" value="UniProtKB-KW"/>
</dbReference>
<keyword evidence="2" id="KW-0813">Transport</keyword>
<dbReference type="EnsemblMetazoa" id="ACOM038397-RA">
    <property type="protein sequence ID" value="ACOM038397-PA.1"/>
    <property type="gene ID" value="ACOM038397"/>
</dbReference>
<dbReference type="GO" id="GO:0006869">
    <property type="term" value="P:lipid transport"/>
    <property type="evidence" value="ECO:0007669"/>
    <property type="project" value="UniProtKB-KW"/>
</dbReference>
<sequence length="506" mass="59377">MALKLLPNSTLALRKFNKYLRRNVKDQSASILRLWATQCEFVFAQQLRRSQQIFAHYAKIWEERALRELLKRFRGQDVSGSPGTQRNQQDNEISVLNALFVRKVSSAWNVQRHAKGFVLSSAALLTFDWERERIELESVQEHMDDFQFLERLQLETIYCKQCRKRKQIDCRVEGVNYCCCPKNVTEMLSAEQNVYTVWEPYIEQKRMITWRQEIKPGLFAYKVYVEYPDVTAEDFLHVQIDVEYRKKWDNTAVNLEVIDEDTAKGSNSHIIYWEALWPKLFANRDYVYNRRFFIDRSRRVIMIVNKSVEHPKCPAKPHTQRVHEYWSYMVIKPTTAFNKPGVSFVLTYFDNPGLSIPKYITTWVAKKQMPDFLRQLHQATVNYAKAKKQNETRIIEFWDKHKDPGFEYPPDTLLGYSAEDFTEAQKQEEESSLQQVNEIHVETNSASQQPLASTTSKSNVESTQLNGKASSPSAAATDSCESIVEECPPVKKTSWWSYLYSYIYFV</sequence>
<dbReference type="GO" id="GO:0005829">
    <property type="term" value="C:cytosol"/>
    <property type="evidence" value="ECO:0007669"/>
    <property type="project" value="UniProtKB-ARBA"/>
</dbReference>
<dbReference type="SUPFAM" id="SSF55961">
    <property type="entry name" value="Bet v1-like"/>
    <property type="match status" value="1"/>
</dbReference>
<evidence type="ECO:0000256" key="1">
    <source>
        <dbReference type="ARBA" id="ARBA00004496"/>
    </source>
</evidence>
<name>A0A8W7PWE2_ANOCL</name>
<dbReference type="InterPro" id="IPR002913">
    <property type="entry name" value="START_lipid-bd_dom"/>
</dbReference>
<evidence type="ECO:0000256" key="2">
    <source>
        <dbReference type="ARBA" id="ARBA00022448"/>
    </source>
</evidence>
<comment type="subcellular location">
    <subcellularLocation>
        <location evidence="1">Cytoplasm</location>
    </subcellularLocation>
</comment>
<dbReference type="CDD" id="cd08911">
    <property type="entry name" value="START_STARD7-like"/>
    <property type="match status" value="1"/>
</dbReference>
<dbReference type="PROSITE" id="PS50848">
    <property type="entry name" value="START"/>
    <property type="match status" value="1"/>
</dbReference>
<dbReference type="FunFam" id="3.30.530.20:FF:000017">
    <property type="entry name" value="Phosphatidylcholine transfer protein, putative"/>
    <property type="match status" value="1"/>
</dbReference>
<evidence type="ECO:0000256" key="8">
    <source>
        <dbReference type="ARBA" id="ARBA00063535"/>
    </source>
</evidence>